<organism evidence="2 3">
    <name type="scientific">Nocardia panacis</name>
    <dbReference type="NCBI Taxonomy" id="2340916"/>
    <lineage>
        <taxon>Bacteria</taxon>
        <taxon>Bacillati</taxon>
        <taxon>Actinomycetota</taxon>
        <taxon>Actinomycetes</taxon>
        <taxon>Mycobacteriales</taxon>
        <taxon>Nocardiaceae</taxon>
        <taxon>Nocardia</taxon>
    </lineage>
</organism>
<proteinExistence type="predicted"/>
<dbReference type="OrthoDB" id="4775251at2"/>
<feature type="region of interest" description="Disordered" evidence="1">
    <location>
        <begin position="94"/>
        <end position="114"/>
    </location>
</feature>
<evidence type="ECO:0000313" key="2">
    <source>
        <dbReference type="EMBL" id="RJO72096.1"/>
    </source>
</evidence>
<dbReference type="Proteomes" id="UP000266677">
    <property type="component" value="Unassembled WGS sequence"/>
</dbReference>
<accession>A0A3A4KFI1</accession>
<reference evidence="2 3" key="1">
    <citation type="submission" date="2018-09" db="EMBL/GenBank/DDBJ databases">
        <title>YIM PH21274 draft genome.</title>
        <authorList>
            <person name="Miao C."/>
        </authorList>
    </citation>
    <scope>NUCLEOTIDE SEQUENCE [LARGE SCALE GENOMIC DNA]</scope>
    <source>
        <strain evidence="2 3">YIM PH 21724</strain>
    </source>
</reference>
<evidence type="ECO:0000256" key="1">
    <source>
        <dbReference type="SAM" id="MobiDB-lite"/>
    </source>
</evidence>
<dbReference type="AlphaFoldDB" id="A0A3A4KFI1"/>
<dbReference type="RefSeq" id="WP_120043200.1">
    <property type="nucleotide sequence ID" value="NZ_QZFU01000029.1"/>
</dbReference>
<evidence type="ECO:0008006" key="4">
    <source>
        <dbReference type="Google" id="ProtNLM"/>
    </source>
</evidence>
<name>A0A3A4KFI1_9NOCA</name>
<keyword evidence="3" id="KW-1185">Reference proteome</keyword>
<gene>
    <name evidence="2" type="ORF">D5S18_23240</name>
</gene>
<evidence type="ECO:0000313" key="3">
    <source>
        <dbReference type="Proteomes" id="UP000266677"/>
    </source>
</evidence>
<dbReference type="EMBL" id="QZFU01000029">
    <property type="protein sequence ID" value="RJO72096.1"/>
    <property type="molecule type" value="Genomic_DNA"/>
</dbReference>
<comment type="caution">
    <text evidence="2">The sequence shown here is derived from an EMBL/GenBank/DDBJ whole genome shotgun (WGS) entry which is preliminary data.</text>
</comment>
<protein>
    <recommendedName>
        <fullName evidence="4">YbaB/EbfC family DNA-binding protein</fullName>
    </recommendedName>
</protein>
<sequence>MTTPDQPTIVEWAAASRSGAITVRTTELGLPLGISIERSELGRPPAELAADILRLCRHAASRAGLARRAELSEAGMPPSALALLGLPTQEEVARQEMAEEEEYETEPQSWLRSV</sequence>